<gene>
    <name evidence="1" type="ORF">QE152_g15973</name>
</gene>
<comment type="caution">
    <text evidence="1">The sequence shown here is derived from an EMBL/GenBank/DDBJ whole genome shotgun (WGS) entry which is preliminary data.</text>
</comment>
<dbReference type="Proteomes" id="UP001458880">
    <property type="component" value="Unassembled WGS sequence"/>
</dbReference>
<dbReference type="EMBL" id="JASPKY010000161">
    <property type="protein sequence ID" value="KAK9729299.1"/>
    <property type="molecule type" value="Genomic_DNA"/>
</dbReference>
<dbReference type="AlphaFoldDB" id="A0AAW1L7F7"/>
<reference evidence="1 2" key="1">
    <citation type="journal article" date="2024" name="BMC Genomics">
        <title>De novo assembly and annotation of Popillia japonica's genome with initial clues to its potential as an invasive pest.</title>
        <authorList>
            <person name="Cucini C."/>
            <person name="Boschi S."/>
            <person name="Funari R."/>
            <person name="Cardaioli E."/>
            <person name="Iannotti N."/>
            <person name="Marturano G."/>
            <person name="Paoli F."/>
            <person name="Bruttini M."/>
            <person name="Carapelli A."/>
            <person name="Frati F."/>
            <person name="Nardi F."/>
        </authorList>
    </citation>
    <scope>NUCLEOTIDE SEQUENCE [LARGE SCALE GENOMIC DNA]</scope>
    <source>
        <strain evidence="1">DMR45628</strain>
    </source>
</reference>
<name>A0AAW1L7F7_POPJA</name>
<sequence length="264" mass="30525">MESKLVITTSTFLNKITENPWKHCAPYTFPYPRNYKGFSGFCYNDLKNLRKGFILDKLVKPSFQESLMKSKRWQDLYGIFCVDANDEILETDMKYIYECMYEMSSDGIKKFLQNLKSSSVPKETNHNGRGVLTNTNAAAVQKTRQDALIFKYPGNYVTLPRKTENPAELYSQTFLNTNQPDSNGVYPSMQPQHCLHLTKEDPYYKQIQINHSYLPYKLNQSSTIANQKHDSTTLFDASNFEINEMGDIVLCSAEVSLKRKRLTH</sequence>
<protein>
    <submittedName>
        <fullName evidence="1">Uncharacterized protein</fullName>
    </submittedName>
</protein>
<evidence type="ECO:0000313" key="1">
    <source>
        <dbReference type="EMBL" id="KAK9729299.1"/>
    </source>
</evidence>
<keyword evidence="2" id="KW-1185">Reference proteome</keyword>
<accession>A0AAW1L7F7</accession>
<proteinExistence type="predicted"/>
<evidence type="ECO:0000313" key="2">
    <source>
        <dbReference type="Proteomes" id="UP001458880"/>
    </source>
</evidence>
<organism evidence="1 2">
    <name type="scientific">Popillia japonica</name>
    <name type="common">Japanese beetle</name>
    <dbReference type="NCBI Taxonomy" id="7064"/>
    <lineage>
        <taxon>Eukaryota</taxon>
        <taxon>Metazoa</taxon>
        <taxon>Ecdysozoa</taxon>
        <taxon>Arthropoda</taxon>
        <taxon>Hexapoda</taxon>
        <taxon>Insecta</taxon>
        <taxon>Pterygota</taxon>
        <taxon>Neoptera</taxon>
        <taxon>Endopterygota</taxon>
        <taxon>Coleoptera</taxon>
        <taxon>Polyphaga</taxon>
        <taxon>Scarabaeiformia</taxon>
        <taxon>Scarabaeidae</taxon>
        <taxon>Rutelinae</taxon>
        <taxon>Popillia</taxon>
    </lineage>
</organism>